<dbReference type="AlphaFoldDB" id="A0A8H8CRJ2"/>
<comment type="caution">
    <text evidence="1">The sequence shown here is derived from an EMBL/GenBank/DDBJ whole genome shotgun (WGS) entry which is preliminary data.</text>
</comment>
<accession>A0A8H8CRJ2</accession>
<gene>
    <name evidence="1" type="ORF">JR316_000857</name>
</gene>
<reference evidence="1" key="1">
    <citation type="submission" date="2021-02" db="EMBL/GenBank/DDBJ databases">
        <title>Psilocybe cubensis genome.</title>
        <authorList>
            <person name="Mckernan K.J."/>
            <person name="Crawford S."/>
            <person name="Trippe A."/>
            <person name="Kane L.T."/>
            <person name="Mclaughlin S."/>
        </authorList>
    </citation>
    <scope>NUCLEOTIDE SEQUENCE [LARGE SCALE GENOMIC DNA]</scope>
    <source>
        <strain evidence="1">MGC-MH-2018</strain>
    </source>
</reference>
<protein>
    <submittedName>
        <fullName evidence="1">Uncharacterized protein</fullName>
    </submittedName>
</protein>
<dbReference type="EMBL" id="JAFIQS010000001">
    <property type="protein sequence ID" value="KAG5174199.1"/>
    <property type="molecule type" value="Genomic_DNA"/>
</dbReference>
<proteinExistence type="predicted"/>
<sequence>MKWGLRFASSAFILHHPPASAPRESPTPMVLVSATSWDDSSGRMTSLSAMLAEKGFTCVQTDLKISDCSMNDAQAIMKSFESELSSMIRLAAIPFPPVIIARGAACVVAQTYISSHPASGMILLSPPASNAELVESCKLPTPLTEFNFEPNFPIAIIGSPAEVKHLRKNNRICQSQNVDIISVEDMDESQIFFEIDLWLDKCGM</sequence>
<name>A0A8H8CRJ2_PSICU</name>
<organism evidence="1">
    <name type="scientific">Psilocybe cubensis</name>
    <name type="common">Psychedelic mushroom</name>
    <name type="synonym">Stropharia cubensis</name>
    <dbReference type="NCBI Taxonomy" id="181762"/>
    <lineage>
        <taxon>Eukaryota</taxon>
        <taxon>Fungi</taxon>
        <taxon>Dikarya</taxon>
        <taxon>Basidiomycota</taxon>
        <taxon>Agaricomycotina</taxon>
        <taxon>Agaricomycetes</taxon>
        <taxon>Agaricomycetidae</taxon>
        <taxon>Agaricales</taxon>
        <taxon>Agaricineae</taxon>
        <taxon>Strophariaceae</taxon>
        <taxon>Psilocybe</taxon>
    </lineage>
</organism>
<evidence type="ECO:0000313" key="1">
    <source>
        <dbReference type="EMBL" id="KAG5174199.1"/>
    </source>
</evidence>